<comment type="caution">
    <text evidence="2">The sequence shown here is derived from an EMBL/GenBank/DDBJ whole genome shotgun (WGS) entry which is preliminary data.</text>
</comment>
<feature type="compositionally biased region" description="Polar residues" evidence="1">
    <location>
        <begin position="61"/>
        <end position="94"/>
    </location>
</feature>
<sequence length="234" mass="25506">MSSPTRQSSVSTKKKSVGTSTKAPTGHRDIRETFVSPNPQDTKHQTSSAPQASQPHSAQPFTKTSSEDPNTLVPITQHHQPANPTPSLASPSRLTRQRVKEQCEQELKPPSVGIPTPPTTTGAKRSSSPTQHSTIDNVTARWRCLTRGIPTPEEPVESRVTERKSRKLVDSDSTMTTPFGASGQKAVTPSAPVGGNEECLNQDNQNETKAMDQIENKSSFSRTRTRKTATRSQR</sequence>
<feature type="region of interest" description="Disordered" evidence="1">
    <location>
        <begin position="1"/>
        <end position="234"/>
    </location>
</feature>
<feature type="compositionally biased region" description="Low complexity" evidence="1">
    <location>
        <begin position="47"/>
        <end position="60"/>
    </location>
</feature>
<keyword evidence="3" id="KW-1185">Reference proteome</keyword>
<gene>
    <name evidence="2" type="ORF">BGZ96_003917</name>
</gene>
<feature type="compositionally biased region" description="Polar residues" evidence="1">
    <location>
        <begin position="119"/>
        <end position="137"/>
    </location>
</feature>
<protein>
    <submittedName>
        <fullName evidence="2">Uncharacterized protein</fullName>
    </submittedName>
</protein>
<feature type="compositionally biased region" description="Basic and acidic residues" evidence="1">
    <location>
        <begin position="156"/>
        <end position="170"/>
    </location>
</feature>
<evidence type="ECO:0000313" key="3">
    <source>
        <dbReference type="Proteomes" id="UP001194696"/>
    </source>
</evidence>
<organism evidence="2 3">
    <name type="scientific">Linnemannia gamsii</name>
    <dbReference type="NCBI Taxonomy" id="64522"/>
    <lineage>
        <taxon>Eukaryota</taxon>
        <taxon>Fungi</taxon>
        <taxon>Fungi incertae sedis</taxon>
        <taxon>Mucoromycota</taxon>
        <taxon>Mortierellomycotina</taxon>
        <taxon>Mortierellomycetes</taxon>
        <taxon>Mortierellales</taxon>
        <taxon>Mortierellaceae</taxon>
        <taxon>Linnemannia</taxon>
    </lineage>
</organism>
<feature type="compositionally biased region" description="Basic and acidic residues" evidence="1">
    <location>
        <begin position="98"/>
        <end position="107"/>
    </location>
</feature>
<evidence type="ECO:0000313" key="2">
    <source>
        <dbReference type="EMBL" id="KAG0297938.1"/>
    </source>
</evidence>
<feature type="compositionally biased region" description="Basic residues" evidence="1">
    <location>
        <begin position="223"/>
        <end position="234"/>
    </location>
</feature>
<accession>A0ABQ7KGW5</accession>
<reference evidence="2 3" key="1">
    <citation type="journal article" date="2020" name="Fungal Divers.">
        <title>Resolving the Mortierellaceae phylogeny through synthesis of multi-gene phylogenetics and phylogenomics.</title>
        <authorList>
            <person name="Vandepol N."/>
            <person name="Liber J."/>
            <person name="Desiro A."/>
            <person name="Na H."/>
            <person name="Kennedy M."/>
            <person name="Barry K."/>
            <person name="Grigoriev I.V."/>
            <person name="Miller A.N."/>
            <person name="O'Donnell K."/>
            <person name="Stajich J.E."/>
            <person name="Bonito G."/>
        </authorList>
    </citation>
    <scope>NUCLEOTIDE SEQUENCE [LARGE SCALE GENOMIC DNA]</scope>
    <source>
        <strain evidence="2 3">AD045</strain>
    </source>
</reference>
<name>A0ABQ7KGW5_9FUNG</name>
<dbReference type="Proteomes" id="UP001194696">
    <property type="component" value="Unassembled WGS sequence"/>
</dbReference>
<feature type="compositionally biased region" description="Polar residues" evidence="1">
    <location>
        <begin position="199"/>
        <end position="208"/>
    </location>
</feature>
<proteinExistence type="predicted"/>
<dbReference type="EMBL" id="JAAAIM010000019">
    <property type="protein sequence ID" value="KAG0297938.1"/>
    <property type="molecule type" value="Genomic_DNA"/>
</dbReference>
<evidence type="ECO:0000256" key="1">
    <source>
        <dbReference type="SAM" id="MobiDB-lite"/>
    </source>
</evidence>